<keyword evidence="2" id="KW-1185">Reference proteome</keyword>
<gene>
    <name evidence="1" type="ORF">JKP88DRAFT_278729</name>
</gene>
<dbReference type="EMBL" id="JAFCMP010000301">
    <property type="protein sequence ID" value="KAG5181746.1"/>
    <property type="molecule type" value="Genomic_DNA"/>
</dbReference>
<organism evidence="1 2">
    <name type="scientific">Tribonema minus</name>
    <dbReference type="NCBI Taxonomy" id="303371"/>
    <lineage>
        <taxon>Eukaryota</taxon>
        <taxon>Sar</taxon>
        <taxon>Stramenopiles</taxon>
        <taxon>Ochrophyta</taxon>
        <taxon>PX clade</taxon>
        <taxon>Xanthophyceae</taxon>
        <taxon>Tribonematales</taxon>
        <taxon>Tribonemataceae</taxon>
        <taxon>Tribonema</taxon>
    </lineage>
</organism>
<evidence type="ECO:0000313" key="1">
    <source>
        <dbReference type="EMBL" id="KAG5181746.1"/>
    </source>
</evidence>
<dbReference type="Proteomes" id="UP000664859">
    <property type="component" value="Unassembled WGS sequence"/>
</dbReference>
<name>A0A835YUU8_9STRA</name>
<reference evidence="1" key="1">
    <citation type="submission" date="2021-02" db="EMBL/GenBank/DDBJ databases">
        <title>First Annotated Genome of the Yellow-green Alga Tribonema minus.</title>
        <authorList>
            <person name="Mahan K.M."/>
        </authorList>
    </citation>
    <scope>NUCLEOTIDE SEQUENCE</scope>
    <source>
        <strain evidence="1">UTEX B ZZ1240</strain>
    </source>
</reference>
<sequence length="98" mass="10726">MAASHVPPTTNGSVLPEKLNALLKRKVIQNKLDTLCLLSSIAVDVDLIFDWLFFVTKVQEEFKTASLVFAIVGSFCEELASLPESFGNLTAVERSVVL</sequence>
<evidence type="ECO:0000313" key="2">
    <source>
        <dbReference type="Proteomes" id="UP000664859"/>
    </source>
</evidence>
<accession>A0A835YUU8</accession>
<protein>
    <submittedName>
        <fullName evidence="1">Uncharacterized protein</fullName>
    </submittedName>
</protein>
<dbReference type="AlphaFoldDB" id="A0A835YUU8"/>
<proteinExistence type="predicted"/>
<comment type="caution">
    <text evidence="1">The sequence shown here is derived from an EMBL/GenBank/DDBJ whole genome shotgun (WGS) entry which is preliminary data.</text>
</comment>